<dbReference type="AlphaFoldDB" id="A0A167ZCU1"/>
<name>A0A167ZCU1_ECOLX</name>
<proteinExistence type="predicted"/>
<sequence length="163" mass="18634">MITYADIRAKQAEIQEARQEYIQRLRDMAKRLVKTYEDSLALPKPRWLDIEGNSHPYVYLSHDSCCEKPEDLQVDFQDGVTFNLYTVVDDDPRQSVSVNITVSILLLDGDNMTISVDGYQARTFSHVDTNAKINEVCEYIKDSILMSMNEVTFGKKSLSEVKG</sequence>
<reference evidence="1 2" key="1">
    <citation type="submission" date="2019-04" db="EMBL/GenBank/DDBJ databases">
        <authorList>
            <consortium name="NARMS: The National Antimicrobial Resistance Monitoring System"/>
        </authorList>
    </citation>
    <scope>NUCLEOTIDE SEQUENCE [LARGE SCALE GENOMIC DNA]</scope>
    <source>
        <strain evidence="1 2">FSIS11919500</strain>
    </source>
</reference>
<evidence type="ECO:0000313" key="1">
    <source>
        <dbReference type="EMBL" id="EFC2249235.1"/>
    </source>
</evidence>
<accession>A0A167ZCU1</accession>
<dbReference type="EMBL" id="AASEPP010000079">
    <property type="protein sequence ID" value="EFC2249235.1"/>
    <property type="molecule type" value="Genomic_DNA"/>
</dbReference>
<comment type="caution">
    <text evidence="1">The sequence shown here is derived from an EMBL/GenBank/DDBJ whole genome shotgun (WGS) entry which is preliminary data.</text>
</comment>
<gene>
    <name evidence="1" type="ORF">E5H86_26365</name>
</gene>
<organism evidence="1 2">
    <name type="scientific">Escherichia coli</name>
    <dbReference type="NCBI Taxonomy" id="562"/>
    <lineage>
        <taxon>Bacteria</taxon>
        <taxon>Pseudomonadati</taxon>
        <taxon>Pseudomonadota</taxon>
        <taxon>Gammaproteobacteria</taxon>
        <taxon>Enterobacterales</taxon>
        <taxon>Enterobacteriaceae</taxon>
        <taxon>Escherichia</taxon>
    </lineage>
</organism>
<dbReference type="Proteomes" id="UP000531916">
    <property type="component" value="Unassembled WGS sequence"/>
</dbReference>
<evidence type="ECO:0000313" key="2">
    <source>
        <dbReference type="Proteomes" id="UP000531916"/>
    </source>
</evidence>
<protein>
    <submittedName>
        <fullName evidence="1">Uncharacterized protein</fullName>
    </submittedName>
</protein>